<accession>U2FGX6</accession>
<evidence type="ECO:0000256" key="2">
    <source>
        <dbReference type="HAMAP-Rule" id="MF_00489"/>
    </source>
</evidence>
<sequence length="147" mass="16849">MKLLVDADACPVKEQIVKIAKEFQLEVVMFIDTSHIYHDGYSKVITIDKGRDQVDFALINYLNENDIVISQDYGVACMALSKHAFVLNQNGLIYTNENIDGLLQTRYVNQKMRNAGLRTKGPKKRSHEQDIKFEKSLVTIINNFKLQ</sequence>
<dbReference type="PANTHER" id="PTHR35146:SF1">
    <property type="entry name" value="UPF0178 PROTEIN YAII"/>
    <property type="match status" value="1"/>
</dbReference>
<gene>
    <name evidence="3" type="ORF">HLPCO_002019</name>
</gene>
<evidence type="ECO:0000313" key="4">
    <source>
        <dbReference type="Proteomes" id="UP000005707"/>
    </source>
</evidence>
<organism evidence="3 4">
    <name type="scientific">Haloplasma contractile SSD-17B</name>
    <dbReference type="NCBI Taxonomy" id="1033810"/>
    <lineage>
        <taxon>Bacteria</taxon>
        <taxon>Bacillati</taxon>
        <taxon>Mycoplasmatota</taxon>
        <taxon>Mollicutes</taxon>
        <taxon>Haloplasmatales</taxon>
        <taxon>Haloplasmataceae</taxon>
        <taxon>Haloplasma</taxon>
    </lineage>
</organism>
<dbReference type="NCBIfam" id="NF001095">
    <property type="entry name" value="PRK00124.1"/>
    <property type="match status" value="1"/>
</dbReference>
<comment type="caution">
    <text evidence="3">The sequence shown here is derived from an EMBL/GenBank/DDBJ whole genome shotgun (WGS) entry which is preliminary data.</text>
</comment>
<dbReference type="FunCoup" id="U2FGX6">
    <property type="interactions" value="22"/>
</dbReference>
<reference evidence="3 4" key="1">
    <citation type="journal article" date="2011" name="J. Bacteriol.">
        <title>Genome sequence of Haloplasma contractile, an unusual contractile bacterium from a deep-sea anoxic brine lake.</title>
        <authorList>
            <person name="Antunes A."/>
            <person name="Alam I."/>
            <person name="El Dorry H."/>
            <person name="Siam R."/>
            <person name="Robertson A."/>
            <person name="Bajic V.B."/>
            <person name="Stingl U."/>
        </authorList>
    </citation>
    <scope>NUCLEOTIDE SEQUENCE [LARGE SCALE GENOMIC DNA]</scope>
    <source>
        <strain evidence="3 4">SSD-17B</strain>
    </source>
</reference>
<dbReference type="Proteomes" id="UP000005707">
    <property type="component" value="Unassembled WGS sequence"/>
</dbReference>
<dbReference type="EMBL" id="AFNU02000006">
    <property type="protein sequence ID" value="ERJ12105.1"/>
    <property type="molecule type" value="Genomic_DNA"/>
</dbReference>
<comment type="similarity">
    <text evidence="1 2">Belongs to the UPF0178 family.</text>
</comment>
<name>U2FGX6_9MOLU</name>
<proteinExistence type="inferred from homology"/>
<dbReference type="PANTHER" id="PTHR35146">
    <property type="entry name" value="UPF0178 PROTEIN YAII"/>
    <property type="match status" value="1"/>
</dbReference>
<dbReference type="RefSeq" id="WP_008827289.1">
    <property type="nucleotide sequence ID" value="NZ_AFNU02000006.1"/>
</dbReference>
<keyword evidence="4" id="KW-1185">Reference proteome</keyword>
<dbReference type="AlphaFoldDB" id="U2FGX6"/>
<evidence type="ECO:0000256" key="1">
    <source>
        <dbReference type="ARBA" id="ARBA00008522"/>
    </source>
</evidence>
<reference evidence="3 4" key="2">
    <citation type="journal article" date="2013" name="PLoS ONE">
        <title>INDIGO - INtegrated Data Warehouse of MIcrobial GenOmes with Examples from the Red Sea Extremophiles.</title>
        <authorList>
            <person name="Alam I."/>
            <person name="Antunes A."/>
            <person name="Kamau A.A."/>
            <person name="Ba Alawi W."/>
            <person name="Kalkatawi M."/>
            <person name="Stingl U."/>
            <person name="Bajic V.B."/>
        </authorList>
    </citation>
    <scope>NUCLEOTIDE SEQUENCE [LARGE SCALE GENOMIC DNA]</scope>
    <source>
        <strain evidence="3 4">SSD-17B</strain>
    </source>
</reference>
<dbReference type="HAMAP" id="MF_00489">
    <property type="entry name" value="UPF0178"/>
    <property type="match status" value="1"/>
</dbReference>
<evidence type="ECO:0000313" key="3">
    <source>
        <dbReference type="EMBL" id="ERJ12105.1"/>
    </source>
</evidence>
<dbReference type="eggNOG" id="COG1671">
    <property type="taxonomic scope" value="Bacteria"/>
</dbReference>
<dbReference type="InterPro" id="IPR003791">
    <property type="entry name" value="UPF0178"/>
</dbReference>
<dbReference type="InParanoid" id="U2FGX6"/>
<protein>
    <recommendedName>
        <fullName evidence="2">UPF0178 protein HLPCO_002019</fullName>
    </recommendedName>
</protein>
<dbReference type="OrthoDB" id="9798918at2"/>
<dbReference type="Pfam" id="PF02639">
    <property type="entry name" value="DUF188"/>
    <property type="match status" value="1"/>
</dbReference>